<dbReference type="GO" id="GO:0005840">
    <property type="term" value="C:ribosome"/>
    <property type="evidence" value="ECO:0007669"/>
    <property type="project" value="UniProtKB-KW"/>
</dbReference>
<dbReference type="SUPFAM" id="SSF116820">
    <property type="entry name" value="Rps17e-like"/>
    <property type="match status" value="1"/>
</dbReference>
<dbReference type="AlphaFoldDB" id="A0A0A7LA66"/>
<dbReference type="OrthoDB" id="52479at2157"/>
<evidence type="ECO:0000256" key="1">
    <source>
        <dbReference type="ARBA" id="ARBA00010444"/>
    </source>
</evidence>
<dbReference type="HOGENOM" id="CLU_176720_1_0_2"/>
<dbReference type="PANTHER" id="PTHR10732">
    <property type="entry name" value="40S RIBOSOMAL PROTEIN S17"/>
    <property type="match status" value="1"/>
</dbReference>
<evidence type="ECO:0000313" key="5">
    <source>
        <dbReference type="EMBL" id="AIZ55918.1"/>
    </source>
</evidence>
<evidence type="ECO:0000256" key="4">
    <source>
        <dbReference type="HAMAP-Rule" id="MF_00511"/>
    </source>
</evidence>
<reference evidence="5 6" key="1">
    <citation type="journal article" date="2014" name="Appl. Environ. Microbiol.">
        <title>Comparative Genome Analysis of 'Candidatus Methanoplasma termitum' Indicates a New Mode of Energy Metabolism in the Seventh Order of Methanogens.</title>
        <authorList>
            <person name="Lang K."/>
            <person name="Schuldes J."/>
            <person name="Klingl A."/>
            <person name="Poehlein A."/>
            <person name="Daniel R."/>
            <person name="Brune A."/>
        </authorList>
    </citation>
    <scope>NUCLEOTIDE SEQUENCE [LARGE SCALE GENOMIC DNA]</scope>
    <source>
        <strain evidence="6">Mpt1</strain>
    </source>
</reference>
<organism evidence="5 6">
    <name type="scientific">Candidatus Methanoplasma termitum</name>
    <dbReference type="NCBI Taxonomy" id="1577791"/>
    <lineage>
        <taxon>Archaea</taxon>
        <taxon>Methanobacteriati</taxon>
        <taxon>Thermoplasmatota</taxon>
        <taxon>Thermoplasmata</taxon>
        <taxon>Methanomassiliicoccales</taxon>
        <taxon>Methanomassiliicoccaceae</taxon>
        <taxon>Candidatus Methanoplasma</taxon>
    </lineage>
</organism>
<dbReference type="HAMAP" id="MF_00511">
    <property type="entry name" value="Ribosomal_eS17"/>
    <property type="match status" value="1"/>
</dbReference>
<name>A0A0A7LA66_9ARCH</name>
<dbReference type="RefSeq" id="WP_048111107.1">
    <property type="nucleotide sequence ID" value="NZ_CP010070.1"/>
</dbReference>
<dbReference type="PANTHER" id="PTHR10732:SF0">
    <property type="entry name" value="40S RIBOSOMAL PROTEIN S17"/>
    <property type="match status" value="1"/>
</dbReference>
<evidence type="ECO:0000313" key="6">
    <source>
        <dbReference type="Proteomes" id="UP000030787"/>
    </source>
</evidence>
<dbReference type="Proteomes" id="UP000030787">
    <property type="component" value="Chromosome"/>
</dbReference>
<dbReference type="GeneID" id="24817681"/>
<gene>
    <name evidence="4" type="primary">rps17e</name>
    <name evidence="5" type="ORF">Mpt1_c00070</name>
</gene>
<sequence length="63" mass="7511">MGRIRPTYIKRVAIELLNKYPQAFNRDFENNKVMVNNLTDVYSVTMRNRIAGYITRYLSRPEV</sequence>
<accession>A0A0A7LA66</accession>
<dbReference type="STRING" id="1577791.Mpt1_c00070"/>
<dbReference type="Gene3D" id="1.10.60.20">
    <property type="entry name" value="Ribosomal protein S17e-like"/>
    <property type="match status" value="1"/>
</dbReference>
<proteinExistence type="inferred from homology"/>
<dbReference type="GO" id="GO:1990904">
    <property type="term" value="C:ribonucleoprotein complex"/>
    <property type="evidence" value="ECO:0007669"/>
    <property type="project" value="UniProtKB-KW"/>
</dbReference>
<keyword evidence="6" id="KW-1185">Reference proteome</keyword>
<dbReference type="InterPro" id="IPR036401">
    <property type="entry name" value="Ribosomal_eS17_sf"/>
</dbReference>
<dbReference type="InterPro" id="IPR001210">
    <property type="entry name" value="Ribosomal_eS17"/>
</dbReference>
<dbReference type="Pfam" id="PF00833">
    <property type="entry name" value="Ribosomal_S17e"/>
    <property type="match status" value="1"/>
</dbReference>
<dbReference type="KEGG" id="mear:Mpt1_c00070"/>
<comment type="similarity">
    <text evidence="1 4">Belongs to the eukaryotic ribosomal protein eS17 family.</text>
</comment>
<dbReference type="EMBL" id="CP010070">
    <property type="protein sequence ID" value="AIZ55918.1"/>
    <property type="molecule type" value="Genomic_DNA"/>
</dbReference>
<dbReference type="NCBIfam" id="NF002242">
    <property type="entry name" value="PRK01151.1"/>
    <property type="match status" value="1"/>
</dbReference>
<keyword evidence="2 4" id="KW-0689">Ribosomal protein</keyword>
<evidence type="ECO:0000256" key="2">
    <source>
        <dbReference type="ARBA" id="ARBA00022980"/>
    </source>
</evidence>
<protein>
    <recommendedName>
        <fullName evidence="4">Small ribosomal subunit protein eS17</fullName>
    </recommendedName>
</protein>
<evidence type="ECO:0000256" key="3">
    <source>
        <dbReference type="ARBA" id="ARBA00023274"/>
    </source>
</evidence>
<dbReference type="GO" id="GO:0006412">
    <property type="term" value="P:translation"/>
    <property type="evidence" value="ECO:0007669"/>
    <property type="project" value="UniProtKB-UniRule"/>
</dbReference>
<keyword evidence="3 4" id="KW-0687">Ribonucleoprotein</keyword>
<dbReference type="GO" id="GO:0003735">
    <property type="term" value="F:structural constituent of ribosome"/>
    <property type="evidence" value="ECO:0007669"/>
    <property type="project" value="InterPro"/>
</dbReference>